<dbReference type="Proteomes" id="UP000606274">
    <property type="component" value="Unassembled WGS sequence"/>
</dbReference>
<dbReference type="InterPro" id="IPR036850">
    <property type="entry name" value="NDK-like_dom_sf"/>
</dbReference>
<gene>
    <name evidence="3" type="ORF">HF521_011339</name>
</gene>
<dbReference type="PROSITE" id="PS51374">
    <property type="entry name" value="NDPK_LIKE"/>
    <property type="match status" value="1"/>
</dbReference>
<dbReference type="PANTHER" id="PTHR46135:SF4">
    <property type="entry name" value="DYNEIN AXONEMAL ASSEMBLY FACTOR 8"/>
    <property type="match status" value="1"/>
</dbReference>
<dbReference type="SUPFAM" id="SSF54919">
    <property type="entry name" value="Nucleoside diphosphate kinase, NDK"/>
    <property type="match status" value="2"/>
</dbReference>
<dbReference type="InterPro" id="IPR034907">
    <property type="entry name" value="NDK-like_dom"/>
</dbReference>
<dbReference type="SMART" id="SM00562">
    <property type="entry name" value="NDK"/>
    <property type="match status" value="1"/>
</dbReference>
<keyword evidence="4" id="KW-1185">Reference proteome</keyword>
<evidence type="ECO:0000313" key="3">
    <source>
        <dbReference type="EMBL" id="KAF7691042.1"/>
    </source>
</evidence>
<dbReference type="InterPro" id="IPR051766">
    <property type="entry name" value="TXND_domain-containing"/>
</dbReference>
<reference evidence="3" key="1">
    <citation type="submission" date="2020-08" db="EMBL/GenBank/DDBJ databases">
        <title>Chromosome-level assembly of Southern catfish (Silurus meridionalis) provides insights into visual adaptation to the nocturnal and benthic lifestyles.</title>
        <authorList>
            <person name="Zhang Y."/>
            <person name="Wang D."/>
            <person name="Peng Z."/>
        </authorList>
    </citation>
    <scope>NUCLEOTIDE SEQUENCE</scope>
    <source>
        <strain evidence="3">SWU-2019-XX</strain>
        <tissue evidence="3">Muscle</tissue>
    </source>
</reference>
<sequence>MSLAKPSSCSAEEIVTNIAPFWNRKRGWTAFSQQVLQSLAQTQLGTVASWLPGLNHLLEKKAFGTNPDFYWQTLSIQEQICEWAEVTTSQQPQTEVALALVHQAMFHNTLATHHTLQLLFSSGLDVCGLCPTYLSKELLASCVELGMSELRRLSEEPLLAMAIHGPNARAVWQNITGSSDPMLARKTDPASINALHCHCQEHTLFYSPNLASLVHFGLSVWFGGRLPSNDHRMTAQAQSYGNRGNTEMLCATAKADVFLLVSPVVPPCCYSHVLASCAKHGFQLMGLQRIQISDTRASSLGLSAEQMLTFCYVPMVSMDEALLESFSHCLVLLLRRENALRHSANLPTGLMNKLSLQRLVGLLQTRLPHSVHLKSDLCFYAVPYTQDLFNFLGDHTWTVPDFSPVVLAKHTYPSCREIEQIVILTLTGHNIMEKDMSRLHKVLYGKQAGEVSEDRFELLALKWLPTLSWRLAQELSPFEVSEHQWHSRVVSLISFPALVFMFKYLPLPSIGSSGQSLFSSMTEGAQVLHTLALFKPGVWIQQNGFTLVGFRMLVLNLKMANTLRNASAVINGKHLLESSDRDSESEYLTSGPVLALCLQRVNAVKKLLELLGPEDLAQARTEDLHFWRASYGTDRLLKAFTDRFLTSRLFSEGLCCTETLVMKHEQVPCLRADPVASLERQQSHTIANNKQMGKSELFGGCSVCSALCQTTCLIMPSCVLQLSRPPLHLDLLQQLLSTGCHVVAVRLCSLDQTQITHPALFLKPTTGCIYLTISQVDHRICRDMPDLEKVKNMLFYPGTEPEEVKLLCYLFEVLSPDSHHSIVP</sequence>
<dbReference type="EMBL" id="JABFDY010000022">
    <property type="protein sequence ID" value="KAF7691042.1"/>
    <property type="molecule type" value="Genomic_DNA"/>
</dbReference>
<evidence type="ECO:0000256" key="1">
    <source>
        <dbReference type="PROSITE-ProRule" id="PRU00706"/>
    </source>
</evidence>
<accession>A0A8T0AHK2</accession>
<feature type="domain" description="Nucleoside diphosphate kinase-like" evidence="2">
    <location>
        <begin position="527"/>
        <end position="656"/>
    </location>
</feature>
<name>A0A8T0AHK2_SILME</name>
<comment type="caution">
    <text evidence="1">Lacks conserved residue(s) required for the propagation of feature annotation.</text>
</comment>
<proteinExistence type="inferred from homology"/>
<organism evidence="3 4">
    <name type="scientific">Silurus meridionalis</name>
    <name type="common">Southern catfish</name>
    <name type="synonym">Silurus soldatovi meridionalis</name>
    <dbReference type="NCBI Taxonomy" id="175797"/>
    <lineage>
        <taxon>Eukaryota</taxon>
        <taxon>Metazoa</taxon>
        <taxon>Chordata</taxon>
        <taxon>Craniata</taxon>
        <taxon>Vertebrata</taxon>
        <taxon>Euteleostomi</taxon>
        <taxon>Actinopterygii</taxon>
        <taxon>Neopterygii</taxon>
        <taxon>Teleostei</taxon>
        <taxon>Ostariophysi</taxon>
        <taxon>Siluriformes</taxon>
        <taxon>Siluridae</taxon>
        <taxon>Silurus</taxon>
    </lineage>
</organism>
<comment type="caution">
    <text evidence="3">The sequence shown here is derived from an EMBL/GenBank/DDBJ whole genome shotgun (WGS) entry which is preliminary data.</text>
</comment>
<comment type="similarity">
    <text evidence="1">Belongs to the NDK family.</text>
</comment>
<evidence type="ECO:0000259" key="2">
    <source>
        <dbReference type="SMART" id="SM00562"/>
    </source>
</evidence>
<dbReference type="AlphaFoldDB" id="A0A8T0AHK2"/>
<evidence type="ECO:0000313" key="4">
    <source>
        <dbReference type="Proteomes" id="UP000606274"/>
    </source>
</evidence>
<dbReference type="Gene3D" id="3.30.70.141">
    <property type="entry name" value="Nucleoside diphosphate kinase-like domain"/>
    <property type="match status" value="2"/>
</dbReference>
<protein>
    <recommendedName>
        <fullName evidence="2">Nucleoside diphosphate kinase-like domain-containing protein</fullName>
    </recommendedName>
</protein>
<dbReference type="PANTHER" id="PTHR46135">
    <property type="entry name" value="NME/NM23 FAMILY MEMBER 8"/>
    <property type="match status" value="1"/>
</dbReference>